<dbReference type="Proteomes" id="UP000008694">
    <property type="component" value="Unassembled WGS sequence"/>
</dbReference>
<evidence type="ECO:0000313" key="2">
    <source>
        <dbReference type="Proteomes" id="UP000008694"/>
    </source>
</evidence>
<accession>D7LIX4</accession>
<evidence type="ECO:0000313" key="1">
    <source>
        <dbReference type="EMBL" id="EFH55051.1"/>
    </source>
</evidence>
<sequence length="146" mass="16918">MATSLYVKLMGLDLAHEMMFRVLKMEESWRRRRSLSYCKLNHVTKLIDEKESGNADDVEILEPCLKFFKPEGDESDVSKEADRVILTLKGIDLIARALQFLVSLQVLTRRAKNQYTLKEIATIPGALTELKKFFRLMKLSIDHEQD</sequence>
<dbReference type="AlphaFoldDB" id="D7LIX4"/>
<proteinExistence type="predicted"/>
<organism evidence="2">
    <name type="scientific">Arabidopsis lyrata subsp. lyrata</name>
    <name type="common">Lyre-leaved rock-cress</name>
    <dbReference type="NCBI Taxonomy" id="81972"/>
    <lineage>
        <taxon>Eukaryota</taxon>
        <taxon>Viridiplantae</taxon>
        <taxon>Streptophyta</taxon>
        <taxon>Embryophyta</taxon>
        <taxon>Tracheophyta</taxon>
        <taxon>Spermatophyta</taxon>
        <taxon>Magnoliopsida</taxon>
        <taxon>eudicotyledons</taxon>
        <taxon>Gunneridae</taxon>
        <taxon>Pentapetalae</taxon>
        <taxon>rosids</taxon>
        <taxon>malvids</taxon>
        <taxon>Brassicales</taxon>
        <taxon>Brassicaceae</taxon>
        <taxon>Camelineae</taxon>
        <taxon>Arabidopsis</taxon>
    </lineage>
</organism>
<dbReference type="HOGENOM" id="CLU_1779959_0_0_1"/>
<gene>
    <name evidence="1" type="ORF">ARALYDRAFT_667802</name>
</gene>
<dbReference type="Gramene" id="Al_scaffold_0004_521">
    <property type="protein sequence ID" value="Al_scaffold_0004_521"/>
    <property type="gene ID" value="Al_scaffold_0004_521"/>
</dbReference>
<reference evidence="2" key="1">
    <citation type="journal article" date="2011" name="Nat. Genet.">
        <title>The Arabidopsis lyrata genome sequence and the basis of rapid genome size change.</title>
        <authorList>
            <person name="Hu T.T."/>
            <person name="Pattyn P."/>
            <person name="Bakker E.G."/>
            <person name="Cao J."/>
            <person name="Cheng J.-F."/>
            <person name="Clark R.M."/>
            <person name="Fahlgren N."/>
            <person name="Fawcett J.A."/>
            <person name="Grimwood J."/>
            <person name="Gundlach H."/>
            <person name="Haberer G."/>
            <person name="Hollister J.D."/>
            <person name="Ossowski S."/>
            <person name="Ottilar R.P."/>
            <person name="Salamov A.A."/>
            <person name="Schneeberger K."/>
            <person name="Spannagl M."/>
            <person name="Wang X."/>
            <person name="Yang L."/>
            <person name="Nasrallah M.E."/>
            <person name="Bergelson J."/>
            <person name="Carrington J.C."/>
            <person name="Gaut B.S."/>
            <person name="Schmutz J."/>
            <person name="Mayer K.F.X."/>
            <person name="Van de Peer Y."/>
            <person name="Grigoriev I.V."/>
            <person name="Nordborg M."/>
            <person name="Weigel D."/>
            <person name="Guo Y.-L."/>
        </authorList>
    </citation>
    <scope>NUCLEOTIDE SEQUENCE [LARGE SCALE GENOMIC DNA]</scope>
    <source>
        <strain evidence="2">cv. MN47</strain>
    </source>
</reference>
<keyword evidence="2" id="KW-1185">Reference proteome</keyword>
<name>D7LIX4_ARALL</name>
<dbReference type="EMBL" id="GL348716">
    <property type="protein sequence ID" value="EFH55051.1"/>
    <property type="molecule type" value="Genomic_DNA"/>
</dbReference>
<protein>
    <submittedName>
        <fullName evidence="1">Predicted protein</fullName>
    </submittedName>
</protein>